<proteinExistence type="predicted"/>
<gene>
    <name evidence="2" type="ORF">HLH44_16295</name>
</gene>
<dbReference type="AlphaFoldDB" id="A0A7W4K242"/>
<dbReference type="EMBL" id="JABEQP010000013">
    <property type="protein sequence ID" value="MBB2198994.1"/>
    <property type="molecule type" value="Genomic_DNA"/>
</dbReference>
<dbReference type="Pfam" id="PF13302">
    <property type="entry name" value="Acetyltransf_3"/>
    <property type="match status" value="1"/>
</dbReference>
<name>A0A7W4K242_9PROT</name>
<evidence type="ECO:0000259" key="1">
    <source>
        <dbReference type="Pfam" id="PF13302"/>
    </source>
</evidence>
<dbReference type="InterPro" id="IPR016181">
    <property type="entry name" value="Acyl_CoA_acyltransferase"/>
</dbReference>
<dbReference type="PANTHER" id="PTHR43792">
    <property type="entry name" value="GNAT FAMILY, PUTATIVE (AFU_ORTHOLOGUE AFUA_3G00765)-RELATED-RELATED"/>
    <property type="match status" value="1"/>
</dbReference>
<keyword evidence="2" id="KW-0808">Transferase</keyword>
<organism evidence="2 3">
    <name type="scientific">Gluconacetobacter dulcium</name>
    <dbReference type="NCBI Taxonomy" id="2729096"/>
    <lineage>
        <taxon>Bacteria</taxon>
        <taxon>Pseudomonadati</taxon>
        <taxon>Pseudomonadota</taxon>
        <taxon>Alphaproteobacteria</taxon>
        <taxon>Acetobacterales</taxon>
        <taxon>Acetobacteraceae</taxon>
        <taxon>Gluconacetobacter</taxon>
    </lineage>
</organism>
<sequence length="161" mass="17725">MGDLRACLAMDRDPEVTRFVPGPWGDPARHEVFVRERMTADFGRGLGYWSVFDRHEPHCFLGWVLLIPCDGNGPDIEIGWRFVRRAWGRGYATEAALPVVAHAFGTLGLGRIVAGIAPGNEGSMNVARKIGMRRSGPSAGAEAEMEVEALFVMTRADHEVF</sequence>
<dbReference type="InterPro" id="IPR000182">
    <property type="entry name" value="GNAT_dom"/>
</dbReference>
<dbReference type="InterPro" id="IPR051531">
    <property type="entry name" value="N-acetyltransferase"/>
</dbReference>
<accession>A0A7W4K242</accession>
<dbReference type="Proteomes" id="UP000530320">
    <property type="component" value="Unassembled WGS sequence"/>
</dbReference>
<dbReference type="GO" id="GO:0016747">
    <property type="term" value="F:acyltransferase activity, transferring groups other than amino-acyl groups"/>
    <property type="evidence" value="ECO:0007669"/>
    <property type="project" value="InterPro"/>
</dbReference>
<dbReference type="SUPFAM" id="SSF55729">
    <property type="entry name" value="Acyl-CoA N-acyltransferases (Nat)"/>
    <property type="match status" value="1"/>
</dbReference>
<comment type="caution">
    <text evidence="2">The sequence shown here is derived from an EMBL/GenBank/DDBJ whole genome shotgun (WGS) entry which is preliminary data.</text>
</comment>
<dbReference type="PANTHER" id="PTHR43792:SF1">
    <property type="entry name" value="N-ACETYLTRANSFERASE DOMAIN-CONTAINING PROTEIN"/>
    <property type="match status" value="1"/>
</dbReference>
<reference evidence="2 3" key="1">
    <citation type="submission" date="2020-04" db="EMBL/GenBank/DDBJ databases">
        <title>Description of novel Gluconacetobacter.</title>
        <authorList>
            <person name="Sombolestani A."/>
        </authorList>
    </citation>
    <scope>NUCLEOTIDE SEQUENCE [LARGE SCALE GENOMIC DNA]</scope>
    <source>
        <strain evidence="2 3">LMG 22058</strain>
    </source>
</reference>
<protein>
    <submittedName>
        <fullName evidence="2">GNAT family N-acetyltransferase</fullName>
    </submittedName>
</protein>
<feature type="domain" description="N-acetyltransferase" evidence="1">
    <location>
        <begin position="3"/>
        <end position="133"/>
    </location>
</feature>
<evidence type="ECO:0000313" key="2">
    <source>
        <dbReference type="EMBL" id="MBB2198994.1"/>
    </source>
</evidence>
<dbReference type="Gene3D" id="3.40.630.30">
    <property type="match status" value="1"/>
</dbReference>
<evidence type="ECO:0000313" key="3">
    <source>
        <dbReference type="Proteomes" id="UP000530320"/>
    </source>
</evidence>